<comment type="similarity">
    <text evidence="1">Belongs to the peptidase S1 family. CLIP subfamily.</text>
</comment>
<keyword evidence="6" id="KW-1185">Reference proteome</keyword>
<dbReference type="VEuPathDB" id="VectorBase:ASIC018404"/>
<dbReference type="OMA" id="YLLQCCF"/>
<feature type="chain" id="PRO_5001785057" evidence="2">
    <location>
        <begin position="24"/>
        <end position="426"/>
    </location>
</feature>
<dbReference type="EnsemblMetazoa" id="ASIC018404-RA">
    <property type="protein sequence ID" value="ASIC018404-PA"/>
    <property type="gene ID" value="ASIC018404"/>
</dbReference>
<dbReference type="FunFam" id="2.40.10.10:FF:000148">
    <property type="entry name" value="CLIP-domain serine protease"/>
    <property type="match status" value="1"/>
</dbReference>
<feature type="signal peptide" evidence="2">
    <location>
        <begin position="1"/>
        <end position="23"/>
    </location>
</feature>
<organism evidence="5 6">
    <name type="scientific">Anopheles sinensis</name>
    <name type="common">Mosquito</name>
    <dbReference type="NCBI Taxonomy" id="74873"/>
    <lineage>
        <taxon>Eukaryota</taxon>
        <taxon>Metazoa</taxon>
        <taxon>Ecdysozoa</taxon>
        <taxon>Arthropoda</taxon>
        <taxon>Hexapoda</taxon>
        <taxon>Insecta</taxon>
        <taxon>Pterygota</taxon>
        <taxon>Neoptera</taxon>
        <taxon>Endopterygota</taxon>
        <taxon>Diptera</taxon>
        <taxon>Nematocera</taxon>
        <taxon>Culicoidea</taxon>
        <taxon>Culicidae</taxon>
        <taxon>Anophelinae</taxon>
        <taxon>Anopheles</taxon>
    </lineage>
</organism>
<sequence>MLPLRTAVMLVASLLTISPAVFADELSLDDLILQTFTTPPSAKGGAPTTTAAPLPPPPPVGVKGGPCGDEQVCIQRYLCSNASSTGEGLIDIRFSDDNPCVDYLLQCCFEGDIIEYPDPTHTTAKPPPVPDQPITGIPPVPPQEPPVRCGKRNVDGIGFRITGGKDSEAEYGEFPWMVAILKTEKVLEQVRENVYQCGGSLIHSQVVLTGAHCVQNKQPAQLKVRAGEWDTQTKNEIYPHQDRSVVEVVVHPDYYKGGLHNDVALLFLDSPLQLNEGIQTVCLPPQDLAFDHATCFASGWGKDVYGKAGTYQVILKKIDLPVVPNDQCQSALRTTRLGPKFNLHKSFLCAGGVPGKDTCKGDGGSPLVCPIPNGKQHHYYQTGLVAWGIGCGENGIPGVYANVAKFRGWIDQHMKQRNFGTDSYTP</sequence>
<keyword evidence="2" id="KW-0732">Signal</keyword>
<evidence type="ECO:0000313" key="4">
    <source>
        <dbReference type="EMBL" id="KFB49747.1"/>
    </source>
</evidence>
<dbReference type="Gene3D" id="2.40.10.10">
    <property type="entry name" value="Trypsin-like serine proteases"/>
    <property type="match status" value="2"/>
</dbReference>
<dbReference type="GO" id="GO:0004252">
    <property type="term" value="F:serine-type endopeptidase activity"/>
    <property type="evidence" value="ECO:0007669"/>
    <property type="project" value="InterPro"/>
</dbReference>
<reference evidence="5" key="2">
    <citation type="submission" date="2020-05" db="UniProtKB">
        <authorList>
            <consortium name="EnsemblMetazoa"/>
        </authorList>
    </citation>
    <scope>IDENTIFICATION</scope>
</reference>
<name>A0A084WHQ3_ANOSI</name>
<dbReference type="InterPro" id="IPR001254">
    <property type="entry name" value="Trypsin_dom"/>
</dbReference>
<evidence type="ECO:0000256" key="1">
    <source>
        <dbReference type="ARBA" id="ARBA00024195"/>
    </source>
</evidence>
<proteinExistence type="inferred from homology"/>
<dbReference type="SUPFAM" id="SSF50494">
    <property type="entry name" value="Trypsin-like serine proteases"/>
    <property type="match status" value="1"/>
</dbReference>
<dbReference type="Pfam" id="PF00089">
    <property type="entry name" value="Trypsin"/>
    <property type="match status" value="1"/>
</dbReference>
<dbReference type="PROSITE" id="PS50240">
    <property type="entry name" value="TRYPSIN_DOM"/>
    <property type="match status" value="1"/>
</dbReference>
<dbReference type="AlphaFoldDB" id="A0A084WHQ3"/>
<dbReference type="EMBL" id="KE525347">
    <property type="protein sequence ID" value="KFB49747.1"/>
    <property type="molecule type" value="Genomic_DNA"/>
</dbReference>
<dbReference type="PRINTS" id="PR00722">
    <property type="entry name" value="CHYMOTRYPSIN"/>
</dbReference>
<dbReference type="FunFam" id="2.40.10.10:FF:000144">
    <property type="entry name" value="AGAP011783-PA"/>
    <property type="match status" value="1"/>
</dbReference>
<dbReference type="Pfam" id="PF18322">
    <property type="entry name" value="CLIP_1"/>
    <property type="match status" value="1"/>
</dbReference>
<dbReference type="Proteomes" id="UP000030765">
    <property type="component" value="Unassembled WGS sequence"/>
</dbReference>
<dbReference type="InterPro" id="IPR041515">
    <property type="entry name" value="PPAF-2-like_Clip"/>
</dbReference>
<feature type="domain" description="Peptidase S1" evidence="3">
    <location>
        <begin position="161"/>
        <end position="415"/>
    </location>
</feature>
<evidence type="ECO:0000256" key="2">
    <source>
        <dbReference type="SAM" id="SignalP"/>
    </source>
</evidence>
<evidence type="ECO:0000259" key="3">
    <source>
        <dbReference type="PROSITE" id="PS50240"/>
    </source>
</evidence>
<dbReference type="GO" id="GO:0006508">
    <property type="term" value="P:proteolysis"/>
    <property type="evidence" value="ECO:0007669"/>
    <property type="project" value="InterPro"/>
</dbReference>
<reference evidence="4 6" key="1">
    <citation type="journal article" date="2014" name="BMC Genomics">
        <title>Genome sequence of Anopheles sinensis provides insight into genetics basis of mosquito competence for malaria parasites.</title>
        <authorList>
            <person name="Zhou D."/>
            <person name="Zhang D."/>
            <person name="Ding G."/>
            <person name="Shi L."/>
            <person name="Hou Q."/>
            <person name="Ye Y."/>
            <person name="Xu Y."/>
            <person name="Zhou H."/>
            <person name="Xiong C."/>
            <person name="Li S."/>
            <person name="Yu J."/>
            <person name="Hong S."/>
            <person name="Yu X."/>
            <person name="Zou P."/>
            <person name="Chen C."/>
            <person name="Chang X."/>
            <person name="Wang W."/>
            <person name="Lv Y."/>
            <person name="Sun Y."/>
            <person name="Ma L."/>
            <person name="Shen B."/>
            <person name="Zhu C."/>
        </authorList>
    </citation>
    <scope>NUCLEOTIDE SEQUENCE [LARGE SCALE GENOMIC DNA]</scope>
</reference>
<dbReference type="SMART" id="SM00020">
    <property type="entry name" value="Tryp_SPc"/>
    <property type="match status" value="1"/>
</dbReference>
<dbReference type="OrthoDB" id="6261922at2759"/>
<dbReference type="STRING" id="74873.A0A084WHQ3"/>
<protein>
    <submittedName>
        <fullName evidence="4">AGAP011789-PA-like protein</fullName>
    </submittedName>
</protein>
<dbReference type="InterPro" id="IPR043504">
    <property type="entry name" value="Peptidase_S1_PA_chymotrypsin"/>
</dbReference>
<dbReference type="PANTHER" id="PTHR24258">
    <property type="entry name" value="SERINE PROTEASE-RELATED"/>
    <property type="match status" value="1"/>
</dbReference>
<dbReference type="VEuPathDB" id="VectorBase:ASIS022428"/>
<dbReference type="InterPro" id="IPR009003">
    <property type="entry name" value="Peptidase_S1_PA"/>
</dbReference>
<accession>A0A084WHQ3</accession>
<dbReference type="PANTHER" id="PTHR24258:SF129">
    <property type="entry name" value="LP15124P-RELATED"/>
    <property type="match status" value="1"/>
</dbReference>
<dbReference type="EMBL" id="ATLV01023869">
    <property type="status" value="NOT_ANNOTATED_CDS"/>
    <property type="molecule type" value="Genomic_DNA"/>
</dbReference>
<gene>
    <name evidence="4" type="ORF">ZHAS_00018404</name>
</gene>
<dbReference type="InterPro" id="IPR001314">
    <property type="entry name" value="Peptidase_S1A"/>
</dbReference>
<evidence type="ECO:0000313" key="5">
    <source>
        <dbReference type="EnsemblMetazoa" id="ASIC018404-PA"/>
    </source>
</evidence>
<evidence type="ECO:0000313" key="6">
    <source>
        <dbReference type="Proteomes" id="UP000030765"/>
    </source>
</evidence>
<dbReference type="CDD" id="cd00190">
    <property type="entry name" value="Tryp_SPc"/>
    <property type="match status" value="1"/>
</dbReference>